<dbReference type="EMBL" id="KQ242394">
    <property type="protein sequence ID" value="KNC78934.1"/>
    <property type="molecule type" value="Genomic_DNA"/>
</dbReference>
<evidence type="ECO:0000313" key="2">
    <source>
        <dbReference type="Proteomes" id="UP000054560"/>
    </source>
</evidence>
<organism evidence="1 2">
    <name type="scientific">Sphaeroforma arctica JP610</name>
    <dbReference type="NCBI Taxonomy" id="667725"/>
    <lineage>
        <taxon>Eukaryota</taxon>
        <taxon>Ichthyosporea</taxon>
        <taxon>Ichthyophonida</taxon>
        <taxon>Sphaeroforma</taxon>
    </lineage>
</organism>
<dbReference type="Proteomes" id="UP000054560">
    <property type="component" value="Unassembled WGS sequence"/>
</dbReference>
<gene>
    <name evidence="1" type="ORF">SARC_08655</name>
</gene>
<dbReference type="AlphaFoldDB" id="A0A0L0FQF6"/>
<name>A0A0L0FQF6_9EUKA</name>
<reference evidence="1 2" key="1">
    <citation type="submission" date="2011-02" db="EMBL/GenBank/DDBJ databases">
        <title>The Genome Sequence of Sphaeroforma arctica JP610.</title>
        <authorList>
            <consortium name="The Broad Institute Genome Sequencing Platform"/>
            <person name="Russ C."/>
            <person name="Cuomo C."/>
            <person name="Young S.K."/>
            <person name="Zeng Q."/>
            <person name="Gargeya S."/>
            <person name="Alvarado L."/>
            <person name="Berlin A."/>
            <person name="Chapman S.B."/>
            <person name="Chen Z."/>
            <person name="Freedman E."/>
            <person name="Gellesch M."/>
            <person name="Goldberg J."/>
            <person name="Griggs A."/>
            <person name="Gujja S."/>
            <person name="Heilman E."/>
            <person name="Heiman D."/>
            <person name="Howarth C."/>
            <person name="Mehta T."/>
            <person name="Neiman D."/>
            <person name="Pearson M."/>
            <person name="Roberts A."/>
            <person name="Saif S."/>
            <person name="Shea T."/>
            <person name="Shenoy N."/>
            <person name="Sisk P."/>
            <person name="Stolte C."/>
            <person name="Sykes S."/>
            <person name="White J."/>
            <person name="Yandava C."/>
            <person name="Burger G."/>
            <person name="Gray M.W."/>
            <person name="Holland P.W.H."/>
            <person name="King N."/>
            <person name="Lang F.B.F."/>
            <person name="Roger A.J."/>
            <person name="Ruiz-Trillo I."/>
            <person name="Haas B."/>
            <person name="Nusbaum C."/>
            <person name="Birren B."/>
        </authorList>
    </citation>
    <scope>NUCLEOTIDE SEQUENCE [LARGE SCALE GENOMIC DNA]</scope>
    <source>
        <strain evidence="1 2">JP610</strain>
    </source>
</reference>
<protein>
    <submittedName>
        <fullName evidence="1">Uncharacterized protein</fullName>
    </submittedName>
</protein>
<proteinExistence type="predicted"/>
<keyword evidence="2" id="KW-1185">Reference proteome</keyword>
<evidence type="ECO:0000313" key="1">
    <source>
        <dbReference type="EMBL" id="KNC78934.1"/>
    </source>
</evidence>
<dbReference type="RefSeq" id="XP_014152836.1">
    <property type="nucleotide sequence ID" value="XM_014297361.1"/>
</dbReference>
<sequence length="198" mass="22596">MRVTARPDVYVLGMWTHFTKANLTVHPQEDEERLVREQVKEEELRKKLLWKQAFTEIDQEKLNKKKDKEQLMQQLAAVDESRAGEVIENFKKAKRQKTQRAAQVKAAQPKTYAVKPRAAIPQARLQPYMYAPTPQATFRAREGHIYQFKTLEDAIQSPSIGEKVVTRPSMPGPSLAGGHLNSYVAARGLQEAYSCLSF</sequence>
<dbReference type="GeneID" id="25909159"/>
<accession>A0A0L0FQF6</accession>